<accession>A0ABS8D192</accession>
<keyword evidence="2" id="KW-0269">Exonuclease</keyword>
<dbReference type="Gene3D" id="3.30.420.10">
    <property type="entry name" value="Ribonuclease H-like superfamily/Ribonuclease H"/>
    <property type="match status" value="1"/>
</dbReference>
<dbReference type="Pfam" id="PF00929">
    <property type="entry name" value="RNase_T"/>
    <property type="match status" value="1"/>
</dbReference>
<sequence length="239" mass="26718">MSLISLFKRKDKQASSLTEEQASRLSSLIAMHAIKDFPTDWRQQAWVSTDLETSGLDVKHDRVLSIGSVAGVGGRVSPDASFEAILRQEEASSHSNILIHGISGTQQENGEDPIEALLNFLAFSQSKFHLGFHAEFDRLMLQNACKRILGIQLDQVWLDLAWLAPAVYPEHAKHCKSLDDWLTVFGIDVFVRHHAIADAWATSLLWLALQPRLPADCLTGNDVLQLANKQRALARYYMS</sequence>
<proteinExistence type="predicted"/>
<dbReference type="Proteomes" id="UP001165395">
    <property type="component" value="Unassembled WGS sequence"/>
</dbReference>
<keyword evidence="2" id="KW-0540">Nuclease</keyword>
<evidence type="ECO:0000313" key="2">
    <source>
        <dbReference type="EMBL" id="MCB6181955.1"/>
    </source>
</evidence>
<dbReference type="GO" id="GO:0004527">
    <property type="term" value="F:exonuclease activity"/>
    <property type="evidence" value="ECO:0007669"/>
    <property type="project" value="UniProtKB-KW"/>
</dbReference>
<keyword evidence="2" id="KW-0378">Hydrolase</keyword>
<evidence type="ECO:0000259" key="1">
    <source>
        <dbReference type="SMART" id="SM00479"/>
    </source>
</evidence>
<dbReference type="InterPro" id="IPR036397">
    <property type="entry name" value="RNaseH_sf"/>
</dbReference>
<evidence type="ECO:0000313" key="3">
    <source>
        <dbReference type="Proteomes" id="UP001165395"/>
    </source>
</evidence>
<dbReference type="EMBL" id="JAJBZT010000001">
    <property type="protein sequence ID" value="MCB6181955.1"/>
    <property type="molecule type" value="Genomic_DNA"/>
</dbReference>
<dbReference type="SUPFAM" id="SSF53098">
    <property type="entry name" value="Ribonuclease H-like"/>
    <property type="match status" value="1"/>
</dbReference>
<comment type="caution">
    <text evidence="2">The sequence shown here is derived from an EMBL/GenBank/DDBJ whole genome shotgun (WGS) entry which is preliminary data.</text>
</comment>
<dbReference type="InterPro" id="IPR012337">
    <property type="entry name" value="RNaseH-like_sf"/>
</dbReference>
<dbReference type="SMART" id="SM00479">
    <property type="entry name" value="EXOIII"/>
    <property type="match status" value="1"/>
</dbReference>
<name>A0ABS8D192_9NEIS</name>
<dbReference type="InterPro" id="IPR013520">
    <property type="entry name" value="Ribonucl_H"/>
</dbReference>
<organism evidence="2 3">
    <name type="scientific">Leeia speluncae</name>
    <dbReference type="NCBI Taxonomy" id="2884804"/>
    <lineage>
        <taxon>Bacteria</taxon>
        <taxon>Pseudomonadati</taxon>
        <taxon>Pseudomonadota</taxon>
        <taxon>Betaproteobacteria</taxon>
        <taxon>Neisseriales</taxon>
        <taxon>Leeiaceae</taxon>
        <taxon>Leeia</taxon>
    </lineage>
</organism>
<feature type="domain" description="Exonuclease" evidence="1">
    <location>
        <begin position="45"/>
        <end position="215"/>
    </location>
</feature>
<dbReference type="CDD" id="cd06127">
    <property type="entry name" value="DEDDh"/>
    <property type="match status" value="1"/>
</dbReference>
<dbReference type="RefSeq" id="WP_227177302.1">
    <property type="nucleotide sequence ID" value="NZ_JAJBZT010000001.1"/>
</dbReference>
<keyword evidence="3" id="KW-1185">Reference proteome</keyword>
<reference evidence="2" key="1">
    <citation type="submission" date="2021-10" db="EMBL/GenBank/DDBJ databases">
        <title>The complete genome sequence of Leeia sp. TBRC 13508.</title>
        <authorList>
            <person name="Charoenyingcharoen P."/>
            <person name="Yukphan P."/>
        </authorList>
    </citation>
    <scope>NUCLEOTIDE SEQUENCE</scope>
    <source>
        <strain evidence="2">TBRC 13508</strain>
    </source>
</reference>
<protein>
    <submittedName>
        <fullName evidence="2">3'-5' exonuclease</fullName>
    </submittedName>
</protein>
<gene>
    <name evidence="2" type="ORF">LIN78_00095</name>
</gene>